<dbReference type="Gene3D" id="1.10.3720.10">
    <property type="entry name" value="MetI-like"/>
    <property type="match status" value="1"/>
</dbReference>
<dbReference type="EMBL" id="BAABBV010000001">
    <property type="protein sequence ID" value="GAA4154669.1"/>
    <property type="molecule type" value="Genomic_DNA"/>
</dbReference>
<dbReference type="InterPro" id="IPR035906">
    <property type="entry name" value="MetI-like_sf"/>
</dbReference>
<dbReference type="Proteomes" id="UP001415169">
    <property type="component" value="Unassembled WGS sequence"/>
</dbReference>
<feature type="transmembrane region" description="Helical" evidence="7">
    <location>
        <begin position="172"/>
        <end position="194"/>
    </location>
</feature>
<dbReference type="Pfam" id="PF00528">
    <property type="entry name" value="BPD_transp_1"/>
    <property type="match status" value="1"/>
</dbReference>
<keyword evidence="3" id="KW-1003">Cell membrane</keyword>
<name>A0ABP7ZDQ5_9MICO</name>
<proteinExistence type="inferred from homology"/>
<evidence type="ECO:0000259" key="8">
    <source>
        <dbReference type="PROSITE" id="PS50928"/>
    </source>
</evidence>
<dbReference type="PANTHER" id="PTHR30151:SF20">
    <property type="entry name" value="ABC TRANSPORTER PERMEASE PROTEIN HI_0355-RELATED"/>
    <property type="match status" value="1"/>
</dbReference>
<feature type="domain" description="ABC transmembrane type-1" evidence="8">
    <location>
        <begin position="102"/>
        <end position="290"/>
    </location>
</feature>
<keyword evidence="4 7" id="KW-0812">Transmembrane</keyword>
<evidence type="ECO:0000256" key="6">
    <source>
        <dbReference type="ARBA" id="ARBA00023136"/>
    </source>
</evidence>
<dbReference type="RefSeq" id="WP_344789928.1">
    <property type="nucleotide sequence ID" value="NZ_BAABBV010000001.1"/>
</dbReference>
<dbReference type="SUPFAM" id="SSF161098">
    <property type="entry name" value="MetI-like"/>
    <property type="match status" value="1"/>
</dbReference>
<feature type="transmembrane region" description="Helical" evidence="7">
    <location>
        <begin position="55"/>
        <end position="78"/>
    </location>
</feature>
<keyword evidence="2 7" id="KW-0813">Transport</keyword>
<evidence type="ECO:0000256" key="1">
    <source>
        <dbReference type="ARBA" id="ARBA00004651"/>
    </source>
</evidence>
<sequence>MSALTARIAQLEPAEDTRTSTEILQQLDSLMRPAAVRGRRLATQGTSKARPGVVWALRCAVVVVIIGGWQLGTALGFVDKFFWSSPALIWQKAVEQFTTGTILSDIGFTLSAAILGFILGTIIGTALGLSFWWSKIYLKTAEPFVIMFEAIPKLALAPIIVLVLGLGLQSKVVLATAMVMAVQALNASAGVRTVDKDIIRMMYSLGASRGKVFRSVVVPSTLPWIISGLRVTIGLALAGAIVGEFIGSNHGVGRLIVYAGSTYDIALIWVGVFVLAALSVLLYVGVGFIERRLSHSITD</sequence>
<keyword evidence="6 7" id="KW-0472">Membrane</keyword>
<evidence type="ECO:0000256" key="7">
    <source>
        <dbReference type="RuleBase" id="RU363032"/>
    </source>
</evidence>
<keyword evidence="10" id="KW-1185">Reference proteome</keyword>
<reference evidence="9" key="1">
    <citation type="journal article" date="2014" name="Int. J. Syst. Evol. Microbiol.">
        <title>Complete genome of a new Firmicutes species belonging to the dominant human colonic microbiota ('Ruminococcus bicirculans') reveals two chromosomes and a selective capacity to utilize plant glucans.</title>
        <authorList>
            <consortium name="NISC Comparative Sequencing Program"/>
            <person name="Wegmann U."/>
            <person name="Louis P."/>
            <person name="Goesmann A."/>
            <person name="Henrissat B."/>
            <person name="Duncan S.H."/>
            <person name="Flint H.J."/>
        </authorList>
    </citation>
    <scope>NUCLEOTIDE SEQUENCE</scope>
    <source>
        <strain evidence="9">JCM 17590</strain>
    </source>
</reference>
<dbReference type="PROSITE" id="PS50928">
    <property type="entry name" value="ABC_TM1"/>
    <property type="match status" value="1"/>
</dbReference>
<evidence type="ECO:0000256" key="4">
    <source>
        <dbReference type="ARBA" id="ARBA00022692"/>
    </source>
</evidence>
<evidence type="ECO:0000256" key="2">
    <source>
        <dbReference type="ARBA" id="ARBA00022448"/>
    </source>
</evidence>
<feature type="transmembrane region" description="Helical" evidence="7">
    <location>
        <begin position="106"/>
        <end position="132"/>
    </location>
</feature>
<evidence type="ECO:0000256" key="5">
    <source>
        <dbReference type="ARBA" id="ARBA00022989"/>
    </source>
</evidence>
<comment type="similarity">
    <text evidence="7">Belongs to the binding-protein-dependent transport system permease family.</text>
</comment>
<organism evidence="9 10">
    <name type="scientific">Gryllotalpicola daejeonensis</name>
    <dbReference type="NCBI Taxonomy" id="993087"/>
    <lineage>
        <taxon>Bacteria</taxon>
        <taxon>Bacillati</taxon>
        <taxon>Actinomycetota</taxon>
        <taxon>Actinomycetes</taxon>
        <taxon>Micrococcales</taxon>
        <taxon>Microbacteriaceae</taxon>
        <taxon>Gryllotalpicola</taxon>
    </lineage>
</organism>
<dbReference type="CDD" id="cd06261">
    <property type="entry name" value="TM_PBP2"/>
    <property type="match status" value="1"/>
</dbReference>
<comment type="caution">
    <text evidence="9">The sequence shown here is derived from an EMBL/GenBank/DDBJ whole genome shotgun (WGS) entry which is preliminary data.</text>
</comment>
<comment type="subcellular location">
    <subcellularLocation>
        <location evidence="1 7">Cell membrane</location>
        <topology evidence="1 7">Multi-pass membrane protein</topology>
    </subcellularLocation>
</comment>
<evidence type="ECO:0000313" key="10">
    <source>
        <dbReference type="Proteomes" id="UP001415169"/>
    </source>
</evidence>
<feature type="transmembrane region" description="Helical" evidence="7">
    <location>
        <begin position="266"/>
        <end position="289"/>
    </location>
</feature>
<accession>A0ABP7ZDQ5</accession>
<feature type="transmembrane region" description="Helical" evidence="7">
    <location>
        <begin position="144"/>
        <end position="166"/>
    </location>
</feature>
<gene>
    <name evidence="9" type="ORF">GCM10022286_02550</name>
</gene>
<evidence type="ECO:0000256" key="3">
    <source>
        <dbReference type="ARBA" id="ARBA00022475"/>
    </source>
</evidence>
<evidence type="ECO:0000313" key="9">
    <source>
        <dbReference type="EMBL" id="GAA4154669.1"/>
    </source>
</evidence>
<dbReference type="PANTHER" id="PTHR30151">
    <property type="entry name" value="ALKANE SULFONATE ABC TRANSPORTER-RELATED, MEMBRANE SUBUNIT"/>
    <property type="match status" value="1"/>
</dbReference>
<feature type="transmembrane region" description="Helical" evidence="7">
    <location>
        <begin position="215"/>
        <end position="246"/>
    </location>
</feature>
<dbReference type="InterPro" id="IPR000515">
    <property type="entry name" value="MetI-like"/>
</dbReference>
<reference evidence="9" key="2">
    <citation type="submission" date="2023-12" db="EMBL/GenBank/DDBJ databases">
        <authorList>
            <person name="Sun Q."/>
            <person name="Inoue M."/>
        </authorList>
    </citation>
    <scope>NUCLEOTIDE SEQUENCE</scope>
    <source>
        <strain evidence="9">JCM 17590</strain>
    </source>
</reference>
<protein>
    <submittedName>
        <fullName evidence="9">ABC transporter permease</fullName>
    </submittedName>
</protein>
<keyword evidence="5 7" id="KW-1133">Transmembrane helix</keyword>